<evidence type="ECO:0000256" key="5">
    <source>
        <dbReference type="ARBA" id="ARBA00023235"/>
    </source>
</evidence>
<feature type="signal peptide" evidence="7">
    <location>
        <begin position="1"/>
        <end position="28"/>
    </location>
</feature>
<keyword evidence="10" id="KW-1185">Reference proteome</keyword>
<keyword evidence="4" id="KW-0143">Chaperone</keyword>
<evidence type="ECO:0000256" key="3">
    <source>
        <dbReference type="ARBA" id="ARBA00023110"/>
    </source>
</evidence>
<evidence type="ECO:0000259" key="8">
    <source>
        <dbReference type="PROSITE" id="PS50198"/>
    </source>
</evidence>
<dbReference type="AlphaFoldDB" id="B8FKE3"/>
<dbReference type="InterPro" id="IPR027304">
    <property type="entry name" value="Trigger_fact/SurA_dom_sf"/>
</dbReference>
<dbReference type="PANTHER" id="PTHR47637">
    <property type="entry name" value="CHAPERONE SURA"/>
    <property type="match status" value="1"/>
</dbReference>
<name>B8FKE3_DESAL</name>
<dbReference type="GO" id="GO:0003755">
    <property type="term" value="F:peptidyl-prolyl cis-trans isomerase activity"/>
    <property type="evidence" value="ECO:0007669"/>
    <property type="project" value="UniProtKB-KW"/>
</dbReference>
<accession>B8FKE3</accession>
<dbReference type="Pfam" id="PF09312">
    <property type="entry name" value="SurA_N"/>
    <property type="match status" value="1"/>
</dbReference>
<dbReference type="HOGENOM" id="CLU_034646_5_0_7"/>
<evidence type="ECO:0000313" key="10">
    <source>
        <dbReference type="Proteomes" id="UP000000739"/>
    </source>
</evidence>
<dbReference type="SUPFAM" id="SSF54534">
    <property type="entry name" value="FKBP-like"/>
    <property type="match status" value="1"/>
</dbReference>
<dbReference type="PROSITE" id="PS50198">
    <property type="entry name" value="PPIC_PPIASE_2"/>
    <property type="match status" value="1"/>
</dbReference>
<proteinExistence type="predicted"/>
<dbReference type="InterPro" id="IPR015391">
    <property type="entry name" value="SurA_N"/>
</dbReference>
<gene>
    <name evidence="9" type="ordered locus">Dalk_0048</name>
</gene>
<reference evidence="9 10" key="1">
    <citation type="journal article" date="2012" name="Environ. Microbiol.">
        <title>The genome sequence of Desulfatibacillum alkenivorans AK-01: a blueprint for anaerobic alkane oxidation.</title>
        <authorList>
            <person name="Callaghan A.V."/>
            <person name="Morris B.E."/>
            <person name="Pereira I.A."/>
            <person name="McInerney M.J."/>
            <person name="Austin R.N."/>
            <person name="Groves J.T."/>
            <person name="Kukor J.J."/>
            <person name="Suflita J.M."/>
            <person name="Young L.Y."/>
            <person name="Zylstra G.J."/>
            <person name="Wawrik B."/>
        </authorList>
    </citation>
    <scope>NUCLEOTIDE SEQUENCE [LARGE SCALE GENOMIC DNA]</scope>
    <source>
        <strain evidence="9 10">AK-01</strain>
    </source>
</reference>
<keyword evidence="5 6" id="KW-0413">Isomerase</keyword>
<evidence type="ECO:0000313" key="9">
    <source>
        <dbReference type="EMBL" id="ACL01758.1"/>
    </source>
</evidence>
<dbReference type="EMBL" id="CP001322">
    <property type="protein sequence ID" value="ACL01758.1"/>
    <property type="molecule type" value="Genomic_DNA"/>
</dbReference>
<dbReference type="eggNOG" id="COG0760">
    <property type="taxonomic scope" value="Bacteria"/>
</dbReference>
<sequence length="330" mass="37579">MMSCMKKNCLTALFSTLLTLMTVVPSFAETELVDRIVAIVNTDVIMLSELNEKMAPILAKIDAAGLPDEQREKTIYKYREDILNTMVSSLLVEQESEKLGVKVMEGEVDSYLERFKQSSHLTDEALRAQLEADGISMDLFRNQIHDTILFQKLKTTEVDSKIVITDKEVQDYYNEHIDQYEGKKSYHLRYILLPYPENATEEQKAAVEKTMGEIIAMFKAGESFPALIENVSNEKIGGSGGDLGFFKAGDLTKDLSEKVKIMKPGDITEPMTVDLGLQIFWLEETEMGEGASLEDVRQEIQDLLYNEEVKHKYEKWVSELEDNSYVKIIR</sequence>
<evidence type="ECO:0000256" key="6">
    <source>
        <dbReference type="PROSITE-ProRule" id="PRU00278"/>
    </source>
</evidence>
<feature type="chain" id="PRO_5007911057" evidence="7">
    <location>
        <begin position="29"/>
        <end position="330"/>
    </location>
</feature>
<dbReference type="KEGG" id="dal:Dalk_0048"/>
<protein>
    <submittedName>
        <fullName evidence="9">SurA domain protein</fullName>
    </submittedName>
</protein>
<evidence type="ECO:0000256" key="2">
    <source>
        <dbReference type="ARBA" id="ARBA00022764"/>
    </source>
</evidence>
<feature type="domain" description="PpiC" evidence="8">
    <location>
        <begin position="183"/>
        <end position="284"/>
    </location>
</feature>
<evidence type="ECO:0000256" key="7">
    <source>
        <dbReference type="SAM" id="SignalP"/>
    </source>
</evidence>
<keyword evidence="3 6" id="KW-0697">Rotamase</keyword>
<dbReference type="InterPro" id="IPR046357">
    <property type="entry name" value="PPIase_dom_sf"/>
</dbReference>
<dbReference type="Gene3D" id="1.10.4030.10">
    <property type="entry name" value="Porin chaperone SurA, peptide-binding domain"/>
    <property type="match status" value="1"/>
</dbReference>
<dbReference type="PANTHER" id="PTHR47637:SF1">
    <property type="entry name" value="CHAPERONE SURA"/>
    <property type="match status" value="1"/>
</dbReference>
<dbReference type="Gene3D" id="3.10.50.40">
    <property type="match status" value="1"/>
</dbReference>
<evidence type="ECO:0000256" key="4">
    <source>
        <dbReference type="ARBA" id="ARBA00023186"/>
    </source>
</evidence>
<evidence type="ECO:0000256" key="1">
    <source>
        <dbReference type="ARBA" id="ARBA00022729"/>
    </source>
</evidence>
<keyword evidence="2" id="KW-0574">Periplasm</keyword>
<dbReference type="Proteomes" id="UP000000739">
    <property type="component" value="Chromosome"/>
</dbReference>
<dbReference type="InterPro" id="IPR050280">
    <property type="entry name" value="OMP_Chaperone_SurA"/>
</dbReference>
<keyword evidence="1 7" id="KW-0732">Signal</keyword>
<dbReference type="SUPFAM" id="SSF109998">
    <property type="entry name" value="Triger factor/SurA peptide-binding domain-like"/>
    <property type="match status" value="1"/>
</dbReference>
<dbReference type="Pfam" id="PF13145">
    <property type="entry name" value="Rotamase_2"/>
    <property type="match status" value="1"/>
</dbReference>
<organism evidence="9 10">
    <name type="scientific">Desulfatibacillum aliphaticivorans</name>
    <dbReference type="NCBI Taxonomy" id="218208"/>
    <lineage>
        <taxon>Bacteria</taxon>
        <taxon>Pseudomonadati</taxon>
        <taxon>Thermodesulfobacteriota</taxon>
        <taxon>Desulfobacteria</taxon>
        <taxon>Desulfobacterales</taxon>
        <taxon>Desulfatibacillaceae</taxon>
        <taxon>Desulfatibacillum</taxon>
    </lineage>
</organism>
<dbReference type="InterPro" id="IPR000297">
    <property type="entry name" value="PPIase_PpiC"/>
</dbReference>